<feature type="compositionally biased region" description="Basic and acidic residues" evidence="1">
    <location>
        <begin position="397"/>
        <end position="420"/>
    </location>
</feature>
<dbReference type="PANTHER" id="PTHR42930">
    <property type="entry name" value="PHOSPHATE-SPECIFIC TRANSPORT SYSTEM ACCESSORY PROTEIN PHOU"/>
    <property type="match status" value="1"/>
</dbReference>
<gene>
    <name evidence="3" type="ORF">C498_00250</name>
</gene>
<evidence type="ECO:0000313" key="4">
    <source>
        <dbReference type="Proteomes" id="UP000011532"/>
    </source>
</evidence>
<evidence type="ECO:0000313" key="3">
    <source>
        <dbReference type="EMBL" id="ELY38740.1"/>
    </source>
</evidence>
<sequence length="420" mass="45522">MATVLDDLRPSKPDSRRRRSLFVSRITRRVGGGVTAELARRQHDFRHANTMETRKIQQVSNGTFTVSLPREWADGEGITAGTVVDLHTHLDGMLVIQAPECEDDASMQFTVTVDGGDGDGGGGDGGDDSAGDGLEQTLRAAYAAGSKQVVVEADGTFDAAQRQAVRRVARNLVGVTITEESDASVTVRNVLDANEVSIRQSVRQLQFVAVSMHRDATAALTGAAPLDGFAERDDRADRLFAMVDRHFTRGLDRLDEVDALGETRPELFRLHTAARELERVADQAERIAAVASAVPDPLPPAVADEVSELAEVVPEALDDAVQVALDGEDPDAAREALSARDRVREGVGKVERRLFEEADPDVDVDHRFAHALHALERTAEHVGNVAEVGLRTAVRTHNMDERPTRENGSESESAEHSQRA</sequence>
<proteinExistence type="predicted"/>
<dbReference type="Proteomes" id="UP000011532">
    <property type="component" value="Unassembled WGS sequence"/>
</dbReference>
<evidence type="ECO:0000256" key="1">
    <source>
        <dbReference type="SAM" id="MobiDB-lite"/>
    </source>
</evidence>
<dbReference type="InterPro" id="IPR026022">
    <property type="entry name" value="PhoU_dom"/>
</dbReference>
<name>L9VNE4_HALVD</name>
<organism evidence="3 4">
    <name type="scientific">Haloferax volcanii (strain ATCC 29605 / DSM 3757 / JCM 8879 / NBRC 14742 / NCIMB 2012 / VKM B-1768 / DS2)</name>
    <name type="common">Halobacterium volcanii</name>
    <dbReference type="NCBI Taxonomy" id="309800"/>
    <lineage>
        <taxon>Archaea</taxon>
        <taxon>Methanobacteriati</taxon>
        <taxon>Methanobacteriota</taxon>
        <taxon>Stenosarchaea group</taxon>
        <taxon>Halobacteria</taxon>
        <taxon>Halobacteriales</taxon>
        <taxon>Haloferacaceae</taxon>
        <taxon>Haloferax</taxon>
    </lineage>
</organism>
<feature type="domain" description="PhoU" evidence="2">
    <location>
        <begin position="203"/>
        <end position="289"/>
    </location>
</feature>
<feature type="domain" description="PhoU" evidence="2">
    <location>
        <begin position="306"/>
        <end position="387"/>
    </location>
</feature>
<dbReference type="Gene3D" id="1.20.58.220">
    <property type="entry name" value="Phosphate transport system protein phou homolog 2, domain 2"/>
    <property type="match status" value="1"/>
</dbReference>
<dbReference type="Pfam" id="PF01895">
    <property type="entry name" value="PhoU"/>
    <property type="match status" value="2"/>
</dbReference>
<reference evidence="4" key="1">
    <citation type="submission" date="2012-11" db="EMBL/GenBank/DDBJ databases">
        <authorList>
            <person name="Becker E.A."/>
            <person name="Seitzer P."/>
            <person name="Tritt A."/>
            <person name="Larsen D."/>
            <person name="Yao A."/>
            <person name="Wu D."/>
            <person name="Darling A."/>
            <person name="Eisen J.A."/>
            <person name="Facciotti M.T."/>
        </authorList>
    </citation>
    <scope>NUCLEOTIDE SEQUENCE [LARGE SCALE GENOMIC DNA]</scope>
    <source>
        <strain evidence="4">ATCC 29605 / DSM 3757 / JCM 8879 / NBRC 14742 / NCIMB 2012 / VKM B-1768 / DS2</strain>
    </source>
</reference>
<feature type="region of interest" description="Disordered" evidence="1">
    <location>
        <begin position="391"/>
        <end position="420"/>
    </location>
</feature>
<feature type="region of interest" description="Disordered" evidence="1">
    <location>
        <begin position="112"/>
        <end position="133"/>
    </location>
</feature>
<dbReference type="EMBL" id="AOHU01000017">
    <property type="protein sequence ID" value="ELY38740.1"/>
    <property type="molecule type" value="Genomic_DNA"/>
</dbReference>
<dbReference type="InterPro" id="IPR028366">
    <property type="entry name" value="PhoU"/>
</dbReference>
<protein>
    <recommendedName>
        <fullName evidence="2">PhoU domain-containing protein</fullName>
    </recommendedName>
</protein>
<dbReference type="GO" id="GO:0045936">
    <property type="term" value="P:negative regulation of phosphate metabolic process"/>
    <property type="evidence" value="ECO:0007669"/>
    <property type="project" value="InterPro"/>
</dbReference>
<reference evidence="3 4" key="2">
    <citation type="journal article" date="2014" name="PLoS Genet.">
        <title>Phylogenetically driven sequencing of extremely halophilic archaea reveals strategies for static and dynamic osmo-response.</title>
        <authorList>
            <person name="Becker E.A."/>
            <person name="Seitzer P.M."/>
            <person name="Tritt A."/>
            <person name="Larsen D."/>
            <person name="Krusor M."/>
            <person name="Yao A.I."/>
            <person name="Wu D."/>
            <person name="Madern D."/>
            <person name="Eisen J.A."/>
            <person name="Darling A.E."/>
            <person name="Facciotti M.T."/>
        </authorList>
    </citation>
    <scope>NUCLEOTIDE SEQUENCE [LARGE SCALE GENOMIC DNA]</scope>
    <source>
        <strain evidence="4">ATCC 29605 / DSM 3757 / JCM 8879 / NBRC 14742 / NCIMB 2012 / VKM B-1768 / DS2</strain>
    </source>
</reference>
<accession>L9VNE4</accession>
<evidence type="ECO:0000259" key="2">
    <source>
        <dbReference type="Pfam" id="PF01895"/>
    </source>
</evidence>
<dbReference type="PATRIC" id="fig|309800.29.peg.34"/>
<dbReference type="PANTHER" id="PTHR42930:SF6">
    <property type="entry name" value="PHOSPHATE REGULATORY PROTEIN-LIKE PROTEIN"/>
    <property type="match status" value="1"/>
</dbReference>
<dbReference type="AlphaFoldDB" id="L9VNE4"/>
<comment type="caution">
    <text evidence="3">The sequence shown here is derived from an EMBL/GenBank/DDBJ whole genome shotgun (WGS) entry which is preliminary data.</text>
</comment>
<dbReference type="SUPFAM" id="SSF109755">
    <property type="entry name" value="PhoU-like"/>
    <property type="match status" value="1"/>
</dbReference>
<dbReference type="GO" id="GO:0030643">
    <property type="term" value="P:intracellular phosphate ion homeostasis"/>
    <property type="evidence" value="ECO:0007669"/>
    <property type="project" value="InterPro"/>
</dbReference>
<dbReference type="InterPro" id="IPR038078">
    <property type="entry name" value="PhoU-like_sf"/>
</dbReference>